<keyword evidence="3" id="KW-1185">Reference proteome</keyword>
<name>A0A8J5L1Z7_ZINOF</name>
<comment type="caution">
    <text evidence="2">The sequence shown here is derived from an EMBL/GenBank/DDBJ whole genome shotgun (WGS) entry which is preliminary data.</text>
</comment>
<dbReference type="SUPFAM" id="SSF81383">
    <property type="entry name" value="F-box domain"/>
    <property type="match status" value="1"/>
</dbReference>
<reference evidence="2 3" key="1">
    <citation type="submission" date="2020-08" db="EMBL/GenBank/DDBJ databases">
        <title>Plant Genome Project.</title>
        <authorList>
            <person name="Zhang R.-G."/>
        </authorList>
    </citation>
    <scope>NUCLEOTIDE SEQUENCE [LARGE SCALE GENOMIC DNA]</scope>
    <source>
        <tissue evidence="2">Rhizome</tissue>
    </source>
</reference>
<dbReference type="InterPro" id="IPR055336">
    <property type="entry name" value="At4g00755-like"/>
</dbReference>
<dbReference type="Proteomes" id="UP000734854">
    <property type="component" value="Unassembled WGS sequence"/>
</dbReference>
<evidence type="ECO:0000313" key="3">
    <source>
        <dbReference type="Proteomes" id="UP000734854"/>
    </source>
</evidence>
<dbReference type="AlphaFoldDB" id="A0A8J5L1Z7"/>
<sequence length="402" mass="45463">MGFGSWLVLLQSWIPRMNSRWDFLEWLGPDASASVLIRLDDPEDLARVSAVSWSWRKFVVANGFGKTLCLRISPDVPNFSRIAEVRNVNKTAEVGCSAAAEWESLEREHRVYLYLSHCLGSSKCERNCIYQAINASSTDNYPDESIENTLEPSEIMDRRPSYWSSSGQRDPSMPENLTYKLVANLCIVDEIKIKPFRAFFQFGHPIYSAKAVRFRMGCSRSGLGISSSTDQQSTLVENYHWTYTSPEFPMVQENILQSFKLPKPVICLGGILRIELLGRVQKQAIDDLYYICVCNVQVLGRPLSPVLDLNVHESADSLAVTYFPDARNQTLPVSTAEENARDSSSWKSFATRFRHLGAIRWDHVILSTLLGPIQFSDDDGDADSDNDDDYGDLEEEQDLCRA</sequence>
<evidence type="ECO:0008006" key="4">
    <source>
        <dbReference type="Google" id="ProtNLM"/>
    </source>
</evidence>
<dbReference type="PANTHER" id="PTHR39741">
    <property type="entry name" value="F-BOX DOMAIN CONTAINING PROTEIN, EXPRESSED"/>
    <property type="match status" value="1"/>
</dbReference>
<organism evidence="2 3">
    <name type="scientific">Zingiber officinale</name>
    <name type="common">Ginger</name>
    <name type="synonym">Amomum zingiber</name>
    <dbReference type="NCBI Taxonomy" id="94328"/>
    <lineage>
        <taxon>Eukaryota</taxon>
        <taxon>Viridiplantae</taxon>
        <taxon>Streptophyta</taxon>
        <taxon>Embryophyta</taxon>
        <taxon>Tracheophyta</taxon>
        <taxon>Spermatophyta</taxon>
        <taxon>Magnoliopsida</taxon>
        <taxon>Liliopsida</taxon>
        <taxon>Zingiberales</taxon>
        <taxon>Zingiberaceae</taxon>
        <taxon>Zingiber</taxon>
    </lineage>
</organism>
<protein>
    <recommendedName>
        <fullName evidence="4">F-box protein</fullName>
    </recommendedName>
</protein>
<dbReference type="EMBL" id="JACMSC010000009">
    <property type="protein sequence ID" value="KAG6508354.1"/>
    <property type="molecule type" value="Genomic_DNA"/>
</dbReference>
<proteinExistence type="predicted"/>
<feature type="region of interest" description="Disordered" evidence="1">
    <location>
        <begin position="376"/>
        <end position="402"/>
    </location>
</feature>
<dbReference type="PANTHER" id="PTHR39741:SF2">
    <property type="entry name" value="F-BOX DOMAIN-CONTAINING PROTEIN"/>
    <property type="match status" value="1"/>
</dbReference>
<evidence type="ECO:0000313" key="2">
    <source>
        <dbReference type="EMBL" id="KAG6508354.1"/>
    </source>
</evidence>
<dbReference type="InterPro" id="IPR036047">
    <property type="entry name" value="F-box-like_dom_sf"/>
</dbReference>
<evidence type="ECO:0000256" key="1">
    <source>
        <dbReference type="SAM" id="MobiDB-lite"/>
    </source>
</evidence>
<accession>A0A8J5L1Z7</accession>
<gene>
    <name evidence="2" type="ORF">ZIOFF_033728</name>
</gene>